<dbReference type="Proteomes" id="UP000593564">
    <property type="component" value="Unassembled WGS sequence"/>
</dbReference>
<reference evidence="1 2" key="2">
    <citation type="submission" date="2020-07" db="EMBL/GenBank/DDBJ databases">
        <title>Genome assembly of wild tea tree DASZ reveals pedigree and selection history of tea varieties.</title>
        <authorList>
            <person name="Zhang W."/>
        </authorList>
    </citation>
    <scope>NUCLEOTIDE SEQUENCE [LARGE SCALE GENOMIC DNA]</scope>
    <source>
        <strain evidence="2">cv. G240</strain>
        <tissue evidence="1">Leaf</tissue>
    </source>
</reference>
<keyword evidence="2" id="KW-1185">Reference proteome</keyword>
<evidence type="ECO:0000313" key="1">
    <source>
        <dbReference type="EMBL" id="KAF5961016.1"/>
    </source>
</evidence>
<evidence type="ECO:0000313" key="2">
    <source>
        <dbReference type="Proteomes" id="UP000593564"/>
    </source>
</evidence>
<sequence>MPSISEFCNIHLGTMVVQFLLVKPLIEIQRVANRIVLKRRRCRCGRRFGWTHAFFTLSHQPLHQLLPF</sequence>
<dbReference type="AlphaFoldDB" id="A0A7J7I903"/>
<protein>
    <submittedName>
        <fullName evidence="1">Uncharacterized protein</fullName>
    </submittedName>
</protein>
<accession>A0A7J7I903</accession>
<name>A0A7J7I903_CAMSI</name>
<gene>
    <name evidence="1" type="ORF">HYC85_002225</name>
</gene>
<organism evidence="1 2">
    <name type="scientific">Camellia sinensis</name>
    <name type="common">Tea plant</name>
    <name type="synonym">Thea sinensis</name>
    <dbReference type="NCBI Taxonomy" id="4442"/>
    <lineage>
        <taxon>Eukaryota</taxon>
        <taxon>Viridiplantae</taxon>
        <taxon>Streptophyta</taxon>
        <taxon>Embryophyta</taxon>
        <taxon>Tracheophyta</taxon>
        <taxon>Spermatophyta</taxon>
        <taxon>Magnoliopsida</taxon>
        <taxon>eudicotyledons</taxon>
        <taxon>Gunneridae</taxon>
        <taxon>Pentapetalae</taxon>
        <taxon>asterids</taxon>
        <taxon>Ericales</taxon>
        <taxon>Theaceae</taxon>
        <taxon>Camellia</taxon>
    </lineage>
</organism>
<reference evidence="2" key="1">
    <citation type="journal article" date="2020" name="Nat. Commun.">
        <title>Genome assembly of wild tea tree DASZ reveals pedigree and selection history of tea varieties.</title>
        <authorList>
            <person name="Zhang W."/>
            <person name="Zhang Y."/>
            <person name="Qiu H."/>
            <person name="Guo Y."/>
            <person name="Wan H."/>
            <person name="Zhang X."/>
            <person name="Scossa F."/>
            <person name="Alseekh S."/>
            <person name="Zhang Q."/>
            <person name="Wang P."/>
            <person name="Xu L."/>
            <person name="Schmidt M.H."/>
            <person name="Jia X."/>
            <person name="Li D."/>
            <person name="Zhu A."/>
            <person name="Guo F."/>
            <person name="Chen W."/>
            <person name="Ni D."/>
            <person name="Usadel B."/>
            <person name="Fernie A.R."/>
            <person name="Wen W."/>
        </authorList>
    </citation>
    <scope>NUCLEOTIDE SEQUENCE [LARGE SCALE GENOMIC DNA]</scope>
    <source>
        <strain evidence="2">cv. G240</strain>
    </source>
</reference>
<comment type="caution">
    <text evidence="1">The sequence shown here is derived from an EMBL/GenBank/DDBJ whole genome shotgun (WGS) entry which is preliminary data.</text>
</comment>
<proteinExistence type="predicted"/>
<dbReference type="EMBL" id="JACBKZ010000001">
    <property type="protein sequence ID" value="KAF5961016.1"/>
    <property type="molecule type" value="Genomic_DNA"/>
</dbReference>